<keyword evidence="2" id="KW-0436">Ligase</keyword>
<protein>
    <submittedName>
        <fullName evidence="2">Lipoate--protein ligase family protein</fullName>
    </submittedName>
</protein>
<gene>
    <name evidence="2" type="ORF">NAG76_01845</name>
</gene>
<dbReference type="Proteomes" id="UP001056756">
    <property type="component" value="Chromosome"/>
</dbReference>
<dbReference type="Gene3D" id="3.30.930.10">
    <property type="entry name" value="Bira Bifunctional Protein, Domain 2"/>
    <property type="match status" value="1"/>
</dbReference>
<dbReference type="Pfam" id="PF21948">
    <property type="entry name" value="LplA-B_cat"/>
    <property type="match status" value="1"/>
</dbReference>
<dbReference type="InterPro" id="IPR045864">
    <property type="entry name" value="aa-tRNA-synth_II/BPL/LPL"/>
</dbReference>
<dbReference type="AlphaFoldDB" id="A0A9J6ZFS2"/>
<dbReference type="GO" id="GO:0009249">
    <property type="term" value="P:protein lipoylation"/>
    <property type="evidence" value="ECO:0007669"/>
    <property type="project" value="UniProtKB-ARBA"/>
</dbReference>
<feature type="domain" description="BPL/LPL catalytic" evidence="1">
    <location>
        <begin position="43"/>
        <end position="228"/>
    </location>
</feature>
<evidence type="ECO:0000313" key="3">
    <source>
        <dbReference type="Proteomes" id="UP001056756"/>
    </source>
</evidence>
<evidence type="ECO:0000313" key="2">
    <source>
        <dbReference type="EMBL" id="URN95027.1"/>
    </source>
</evidence>
<dbReference type="GO" id="GO:0016740">
    <property type="term" value="F:transferase activity"/>
    <property type="evidence" value="ECO:0007669"/>
    <property type="project" value="UniProtKB-ARBA"/>
</dbReference>
<dbReference type="SUPFAM" id="SSF55681">
    <property type="entry name" value="Class II aaRS and biotin synthetases"/>
    <property type="match status" value="1"/>
</dbReference>
<dbReference type="GO" id="GO:0140096">
    <property type="term" value="F:catalytic activity, acting on a protein"/>
    <property type="evidence" value="ECO:0007669"/>
    <property type="project" value="UniProtKB-ARBA"/>
</dbReference>
<dbReference type="InterPro" id="IPR050664">
    <property type="entry name" value="Octanoyltrans_LipM/LipL"/>
</dbReference>
<sequence length="285" mass="31447">MFNDATLAWANSIQIIDRSEELTEADPLYAFALDELLCKQAHVSGTSFCHLWRHPNAFILGQRDSRLPGVTEALQWLETQGVVPIVRNSGGAAVPLDLGTVNISLIFPKATSSNVHFHQDFEKMYELIQEALAFTGLSVDKGEIHGAFCPGDYDLSINGRKFCGIAQRRQLHAYSVQAFVIASGSGAERTQFVRSFYNQAAIDTPLDHYPQVTNESTASLEELTKLGPDAARIFIDAIKHTLTEAQTISTSGWSNDKHVPSPMSLPSPETIREVANKLRKRYSIG</sequence>
<dbReference type="PANTHER" id="PTHR43679">
    <property type="entry name" value="OCTANOYLTRANSFERASE LIPM-RELATED"/>
    <property type="match status" value="1"/>
</dbReference>
<name>A0A9J6ZFS2_9BACL</name>
<reference evidence="2" key="1">
    <citation type="submission" date="2022-05" db="EMBL/GenBank/DDBJ databases">
        <title>Novel bacterial taxa in a minimal lignocellulolytic consortium and its capacity to transform plastics disclosed by genome-resolved metagenomics.</title>
        <authorList>
            <person name="Rodriguez C.A.D."/>
            <person name="Diaz-Garcia L."/>
            <person name="Herrera K."/>
            <person name="Tarazona N.A."/>
            <person name="Sproer C."/>
            <person name="Overmann J."/>
            <person name="Jimenez D.J."/>
        </authorList>
    </citation>
    <scope>NUCLEOTIDE SEQUENCE</scope>
    <source>
        <strain evidence="2">MAG5</strain>
    </source>
</reference>
<dbReference type="PANTHER" id="PTHR43679:SF2">
    <property type="entry name" value="OCTANOYL-[GCVH]:PROTEIN N-OCTANOYLTRANSFERASE"/>
    <property type="match status" value="1"/>
</dbReference>
<dbReference type="GO" id="GO:0016874">
    <property type="term" value="F:ligase activity"/>
    <property type="evidence" value="ECO:0007669"/>
    <property type="project" value="UniProtKB-KW"/>
</dbReference>
<evidence type="ECO:0000259" key="1">
    <source>
        <dbReference type="PROSITE" id="PS51733"/>
    </source>
</evidence>
<proteinExistence type="predicted"/>
<dbReference type="EMBL" id="CP097899">
    <property type="protein sequence ID" value="URN95027.1"/>
    <property type="molecule type" value="Genomic_DNA"/>
</dbReference>
<accession>A0A9J6ZFS2</accession>
<organism evidence="2 3">
    <name type="scientific">Candidatus Pristimantibacillus lignocellulolyticus</name>
    <dbReference type="NCBI Taxonomy" id="2994561"/>
    <lineage>
        <taxon>Bacteria</taxon>
        <taxon>Bacillati</taxon>
        <taxon>Bacillota</taxon>
        <taxon>Bacilli</taxon>
        <taxon>Bacillales</taxon>
        <taxon>Paenibacillaceae</taxon>
        <taxon>Candidatus Pristimantibacillus</taxon>
    </lineage>
</organism>
<dbReference type="PROSITE" id="PS51733">
    <property type="entry name" value="BPL_LPL_CATALYTIC"/>
    <property type="match status" value="1"/>
</dbReference>
<dbReference type="InterPro" id="IPR004143">
    <property type="entry name" value="BPL_LPL_catalytic"/>
</dbReference>
<dbReference type="KEGG" id="plig:NAG76_01845"/>